<dbReference type="AlphaFoldDB" id="A0AAV0WKZ7"/>
<comment type="caution">
    <text evidence="2">The sequence shown here is derived from an EMBL/GenBank/DDBJ whole genome shotgun (WGS) entry which is preliminary data.</text>
</comment>
<sequence>MYPQNLVLEKHRGYQHILWRDSPQHQMAEHTLNNVTYGVNSTSYLQVLRHNIADNDCKSALVRHSNIKHTWMISVMCSVGNML</sequence>
<reference evidence="2 3" key="1">
    <citation type="submission" date="2023-01" db="EMBL/GenBank/DDBJ databases">
        <authorList>
            <person name="Whitehead M."/>
        </authorList>
    </citation>
    <scope>NUCLEOTIDE SEQUENCE [LARGE SCALE GENOMIC DNA]</scope>
</reference>
<accession>A0AAV0WKZ7</accession>
<dbReference type="Proteomes" id="UP001160148">
    <property type="component" value="Unassembled WGS sequence"/>
</dbReference>
<name>A0AAV0WKZ7_9HEMI</name>
<organism evidence="2 3">
    <name type="scientific">Macrosiphum euphorbiae</name>
    <name type="common">potato aphid</name>
    <dbReference type="NCBI Taxonomy" id="13131"/>
    <lineage>
        <taxon>Eukaryota</taxon>
        <taxon>Metazoa</taxon>
        <taxon>Ecdysozoa</taxon>
        <taxon>Arthropoda</taxon>
        <taxon>Hexapoda</taxon>
        <taxon>Insecta</taxon>
        <taxon>Pterygota</taxon>
        <taxon>Neoptera</taxon>
        <taxon>Paraneoptera</taxon>
        <taxon>Hemiptera</taxon>
        <taxon>Sternorrhyncha</taxon>
        <taxon>Aphidomorpha</taxon>
        <taxon>Aphidoidea</taxon>
        <taxon>Aphididae</taxon>
        <taxon>Macrosiphini</taxon>
        <taxon>Macrosiphum</taxon>
    </lineage>
</organism>
<evidence type="ECO:0000313" key="2">
    <source>
        <dbReference type="EMBL" id="CAI6356515.1"/>
    </source>
</evidence>
<evidence type="ECO:0000313" key="1">
    <source>
        <dbReference type="EMBL" id="CAI6354555.1"/>
    </source>
</evidence>
<dbReference type="EMBL" id="CARXXK010000002">
    <property type="protein sequence ID" value="CAI6356515.1"/>
    <property type="molecule type" value="Genomic_DNA"/>
</dbReference>
<keyword evidence="3" id="KW-1185">Reference proteome</keyword>
<protein>
    <submittedName>
        <fullName evidence="2">Uncharacterized protein</fullName>
    </submittedName>
</protein>
<evidence type="ECO:0000313" key="3">
    <source>
        <dbReference type="Proteomes" id="UP001160148"/>
    </source>
</evidence>
<dbReference type="EMBL" id="CARXXK010000002">
    <property type="protein sequence ID" value="CAI6354555.1"/>
    <property type="molecule type" value="Genomic_DNA"/>
</dbReference>
<gene>
    <name evidence="1" type="ORF">MEUPH1_LOCUS10538</name>
    <name evidence="2" type="ORF">MEUPH1_LOCUS12242</name>
</gene>
<proteinExistence type="predicted"/>